<name>G8BSC5_TETPH</name>
<evidence type="ECO:0000256" key="4">
    <source>
        <dbReference type="ARBA" id="ARBA00022771"/>
    </source>
</evidence>
<evidence type="ECO:0000259" key="10">
    <source>
        <dbReference type="PROSITE" id="PS50157"/>
    </source>
</evidence>
<dbReference type="GO" id="GO:0005634">
    <property type="term" value="C:nucleus"/>
    <property type="evidence" value="ECO:0007669"/>
    <property type="project" value="UniProtKB-SubCell"/>
</dbReference>
<protein>
    <recommendedName>
        <fullName evidence="10">C2H2-type domain-containing protein</fullName>
    </recommendedName>
</protein>
<dbReference type="InterPro" id="IPR013087">
    <property type="entry name" value="Znf_C2H2_type"/>
</dbReference>
<comment type="similarity">
    <text evidence="2">Belongs to the krueppel C2H2-type zinc-finger protein family.</text>
</comment>
<reference evidence="11 12" key="1">
    <citation type="journal article" date="2011" name="Proc. Natl. Acad. Sci. U.S.A.">
        <title>Evolutionary erosion of yeast sex chromosomes by mating-type switching accidents.</title>
        <authorList>
            <person name="Gordon J.L."/>
            <person name="Armisen D."/>
            <person name="Proux-Wera E."/>
            <person name="Oheigeartaigh S.S."/>
            <person name="Byrne K.P."/>
            <person name="Wolfe K.H."/>
        </authorList>
    </citation>
    <scope>NUCLEOTIDE SEQUENCE [LARGE SCALE GENOMIC DNA]</scope>
    <source>
        <strain evidence="12">ATCC 24235 / CBS 4417 / NBRC 1672 / NRRL Y-8282 / UCD 70-5</strain>
    </source>
</reference>
<evidence type="ECO:0000256" key="3">
    <source>
        <dbReference type="ARBA" id="ARBA00022723"/>
    </source>
</evidence>
<dbReference type="Gene3D" id="3.30.160.60">
    <property type="entry name" value="Classic Zinc Finger"/>
    <property type="match status" value="2"/>
</dbReference>
<dbReference type="PROSITE" id="PS50157">
    <property type="entry name" value="ZINC_FINGER_C2H2_2"/>
    <property type="match status" value="2"/>
</dbReference>
<keyword evidence="4 9" id="KW-0863">Zinc-finger</keyword>
<sequence length="439" mass="50334">MSTLTRVESNDTVYGSGNLKNLSFFNNSQSALNNDANHFTLQILPKSNFNNNSSGQSNITNDLTGNTLVTNSTSQLVASPNSDFTYNDNYINNSYNFRNEIFNNNNNEKRLSISEYITDRTNYYEYEKLELNLNEFGILSPQEDTDFDAFSIMTDLEDTSLPAPDLDKSSTKKVMNYFKLNIFNNTHTNSNNSNSTLPMDNMNTNFQHTTLNTTEESPQIFKKRYFWSRNKNIKKESGTGSEKLLNDDNITFDQDSMLNDDDSRLIIDPSQLITKSNTANPTEGQITNDFLSSPDFIISGVENSIFSDDFTENMKIEELEHIEIDTKVIVPSIFVEDFKIDKKTRIPNKTTDHSNAQSIILPKKIGILPKTRGRKPSPILDSSKQFGCDYCERRFKRQEHLKRHVRSLHMCVKPYACHICDKKFSRSDNLSQHIKTHTH</sequence>
<evidence type="ECO:0000256" key="6">
    <source>
        <dbReference type="ARBA" id="ARBA00023015"/>
    </source>
</evidence>
<dbReference type="EMBL" id="HE612859">
    <property type="protein sequence ID" value="CCE62746.1"/>
    <property type="molecule type" value="Genomic_DNA"/>
</dbReference>
<dbReference type="InterPro" id="IPR036236">
    <property type="entry name" value="Znf_C2H2_sf"/>
</dbReference>
<dbReference type="GO" id="GO:0000978">
    <property type="term" value="F:RNA polymerase II cis-regulatory region sequence-specific DNA binding"/>
    <property type="evidence" value="ECO:0007669"/>
    <property type="project" value="TreeGrafter"/>
</dbReference>
<feature type="domain" description="C2H2-type" evidence="10">
    <location>
        <begin position="386"/>
        <end position="414"/>
    </location>
</feature>
<evidence type="ECO:0000256" key="7">
    <source>
        <dbReference type="ARBA" id="ARBA00023163"/>
    </source>
</evidence>
<dbReference type="STRING" id="1071381.G8BSC5"/>
<keyword evidence="7" id="KW-0804">Transcription</keyword>
<gene>
    <name evidence="11" type="primary">TPHA0D01050</name>
    <name evidence="11" type="ordered locus">TPHA_0D01050</name>
</gene>
<dbReference type="eggNOG" id="KOG1721">
    <property type="taxonomic scope" value="Eukaryota"/>
</dbReference>
<dbReference type="KEGG" id="tpf:TPHA_0D01050"/>
<keyword evidence="12" id="KW-1185">Reference proteome</keyword>
<dbReference type="OMA" id="IHEFIID"/>
<dbReference type="SMART" id="SM00355">
    <property type="entry name" value="ZnF_C2H2"/>
    <property type="match status" value="2"/>
</dbReference>
<dbReference type="RefSeq" id="XP_003685180.1">
    <property type="nucleotide sequence ID" value="XM_003685132.1"/>
</dbReference>
<dbReference type="OrthoDB" id="654211at2759"/>
<dbReference type="GO" id="GO:0008270">
    <property type="term" value="F:zinc ion binding"/>
    <property type="evidence" value="ECO:0007669"/>
    <property type="project" value="UniProtKB-KW"/>
</dbReference>
<evidence type="ECO:0000256" key="5">
    <source>
        <dbReference type="ARBA" id="ARBA00022833"/>
    </source>
</evidence>
<keyword evidence="3" id="KW-0479">Metal-binding</keyword>
<comment type="subcellular location">
    <subcellularLocation>
        <location evidence="1">Nucleus</location>
    </subcellularLocation>
</comment>
<accession>G8BSC5</accession>
<feature type="domain" description="C2H2-type" evidence="10">
    <location>
        <begin position="415"/>
        <end position="439"/>
    </location>
</feature>
<dbReference type="FunFam" id="3.30.160.60:FF:000736">
    <property type="entry name" value="Zinc finger protein 423"/>
    <property type="match status" value="1"/>
</dbReference>
<dbReference type="Proteomes" id="UP000005666">
    <property type="component" value="Chromosome 4"/>
</dbReference>
<keyword evidence="8" id="KW-0539">Nucleus</keyword>
<dbReference type="PANTHER" id="PTHR23235:SF155">
    <property type="entry name" value="EARLY GROWTH RESPONSE 4-RELATED"/>
    <property type="match status" value="1"/>
</dbReference>
<keyword evidence="6" id="KW-0805">Transcription regulation</keyword>
<organism evidence="11 12">
    <name type="scientific">Tetrapisispora phaffii (strain ATCC 24235 / CBS 4417 / NBRC 1672 / NRRL Y-8282 / UCD 70-5)</name>
    <name type="common">Yeast</name>
    <name type="synonym">Fabospora phaffii</name>
    <dbReference type="NCBI Taxonomy" id="1071381"/>
    <lineage>
        <taxon>Eukaryota</taxon>
        <taxon>Fungi</taxon>
        <taxon>Dikarya</taxon>
        <taxon>Ascomycota</taxon>
        <taxon>Saccharomycotina</taxon>
        <taxon>Saccharomycetes</taxon>
        <taxon>Saccharomycetales</taxon>
        <taxon>Saccharomycetaceae</taxon>
        <taxon>Tetrapisispora</taxon>
    </lineage>
</organism>
<dbReference type="GO" id="GO:0000981">
    <property type="term" value="F:DNA-binding transcription factor activity, RNA polymerase II-specific"/>
    <property type="evidence" value="ECO:0007669"/>
    <property type="project" value="TreeGrafter"/>
</dbReference>
<proteinExistence type="inferred from homology"/>
<evidence type="ECO:0000256" key="1">
    <source>
        <dbReference type="ARBA" id="ARBA00004123"/>
    </source>
</evidence>
<evidence type="ECO:0000256" key="2">
    <source>
        <dbReference type="ARBA" id="ARBA00006991"/>
    </source>
</evidence>
<dbReference type="Pfam" id="PF00096">
    <property type="entry name" value="zf-C2H2"/>
    <property type="match status" value="2"/>
</dbReference>
<dbReference type="SUPFAM" id="SSF57667">
    <property type="entry name" value="beta-beta-alpha zinc fingers"/>
    <property type="match status" value="1"/>
</dbReference>
<dbReference type="GeneID" id="11534430"/>
<dbReference type="PROSITE" id="PS00028">
    <property type="entry name" value="ZINC_FINGER_C2H2_1"/>
    <property type="match status" value="2"/>
</dbReference>
<keyword evidence="5" id="KW-0862">Zinc</keyword>
<evidence type="ECO:0000256" key="9">
    <source>
        <dbReference type="PROSITE-ProRule" id="PRU00042"/>
    </source>
</evidence>
<evidence type="ECO:0000313" key="11">
    <source>
        <dbReference type="EMBL" id="CCE62746.1"/>
    </source>
</evidence>
<dbReference type="AlphaFoldDB" id="G8BSC5"/>
<dbReference type="HOGENOM" id="CLU_034389_1_0_1"/>
<evidence type="ECO:0000256" key="8">
    <source>
        <dbReference type="ARBA" id="ARBA00023242"/>
    </source>
</evidence>
<evidence type="ECO:0000313" key="12">
    <source>
        <dbReference type="Proteomes" id="UP000005666"/>
    </source>
</evidence>
<dbReference type="PANTHER" id="PTHR23235">
    <property type="entry name" value="KRUEPPEL-LIKE TRANSCRIPTION FACTOR"/>
    <property type="match status" value="1"/>
</dbReference>